<accession>A0A8B6DND8</accession>
<evidence type="ECO:0000256" key="1">
    <source>
        <dbReference type="PROSITE-ProRule" id="PRU01005"/>
    </source>
</evidence>
<dbReference type="Proteomes" id="UP000596742">
    <property type="component" value="Unassembled WGS sequence"/>
</dbReference>
<feature type="non-terminal residue" evidence="3">
    <location>
        <position position="95"/>
    </location>
</feature>
<feature type="disulfide bond" evidence="1">
    <location>
        <begin position="60"/>
        <end position="94"/>
    </location>
</feature>
<proteinExistence type="predicted"/>
<evidence type="ECO:0000313" key="4">
    <source>
        <dbReference type="Proteomes" id="UP000596742"/>
    </source>
</evidence>
<name>A0A8B6DND8_MYTGA</name>
<comment type="caution">
    <text evidence="3">The sequence shown here is derived from an EMBL/GenBank/DDBJ whole genome shotgun (WGS) entry which is preliminary data.</text>
</comment>
<feature type="non-terminal residue" evidence="3">
    <location>
        <position position="1"/>
    </location>
</feature>
<dbReference type="PANTHER" id="PTHR21724:SF109">
    <property type="entry name" value="SHKT DOMAIN-CONTAINING PROTEIN"/>
    <property type="match status" value="1"/>
</dbReference>
<evidence type="ECO:0000259" key="2">
    <source>
        <dbReference type="PROSITE" id="PS51670"/>
    </source>
</evidence>
<dbReference type="PROSITE" id="PS51670">
    <property type="entry name" value="SHKT"/>
    <property type="match status" value="2"/>
</dbReference>
<keyword evidence="4" id="KW-1185">Reference proteome</keyword>
<evidence type="ECO:0000313" key="3">
    <source>
        <dbReference type="EMBL" id="VDI21862.1"/>
    </source>
</evidence>
<sequence length="95" mass="10645">CVDKIDNCLDYTDESCFGIFTSWAKENCPYTCGYCNDSVPTKPSEHTPTVQQIVTNVTGCVDKIDNCLDYTDESCFGIFTSWAKENCPYTCGYCN</sequence>
<gene>
    <name evidence="3" type="ORF">MGAL_10B067836</name>
</gene>
<dbReference type="SMART" id="SM00254">
    <property type="entry name" value="ShKT"/>
    <property type="match status" value="2"/>
</dbReference>
<feature type="domain" description="ShKT" evidence="2">
    <location>
        <begin position="60"/>
        <end position="94"/>
    </location>
</feature>
<dbReference type="PANTHER" id="PTHR21724">
    <property type="entry name" value="SHKT DOMAIN-CONTAINING PROTEIN"/>
    <property type="match status" value="1"/>
</dbReference>
<dbReference type="AlphaFoldDB" id="A0A8B6DND8"/>
<dbReference type="EMBL" id="UYJE01003723">
    <property type="protein sequence ID" value="VDI21862.1"/>
    <property type="molecule type" value="Genomic_DNA"/>
</dbReference>
<dbReference type="InterPro" id="IPR003582">
    <property type="entry name" value="ShKT_dom"/>
</dbReference>
<keyword evidence="1" id="KW-1015">Disulfide bond</keyword>
<organism evidence="3 4">
    <name type="scientific">Mytilus galloprovincialis</name>
    <name type="common">Mediterranean mussel</name>
    <dbReference type="NCBI Taxonomy" id="29158"/>
    <lineage>
        <taxon>Eukaryota</taxon>
        <taxon>Metazoa</taxon>
        <taxon>Spiralia</taxon>
        <taxon>Lophotrochozoa</taxon>
        <taxon>Mollusca</taxon>
        <taxon>Bivalvia</taxon>
        <taxon>Autobranchia</taxon>
        <taxon>Pteriomorphia</taxon>
        <taxon>Mytilida</taxon>
        <taxon>Mytiloidea</taxon>
        <taxon>Mytilidae</taxon>
        <taxon>Mytilinae</taxon>
        <taxon>Mytilus</taxon>
    </lineage>
</organism>
<dbReference type="OrthoDB" id="6141729at2759"/>
<feature type="disulfide bond" evidence="1">
    <location>
        <begin position="1"/>
        <end position="35"/>
    </location>
</feature>
<feature type="domain" description="ShKT" evidence="2">
    <location>
        <begin position="1"/>
        <end position="35"/>
    </location>
</feature>
<reference evidence="3" key="1">
    <citation type="submission" date="2018-11" db="EMBL/GenBank/DDBJ databases">
        <authorList>
            <person name="Alioto T."/>
            <person name="Alioto T."/>
        </authorList>
    </citation>
    <scope>NUCLEOTIDE SEQUENCE</scope>
</reference>
<protein>
    <recommendedName>
        <fullName evidence="2">ShKT domain-containing protein</fullName>
    </recommendedName>
</protein>
<comment type="caution">
    <text evidence="1">Lacks conserved residue(s) required for the propagation of feature annotation.</text>
</comment>
<dbReference type="Pfam" id="PF01549">
    <property type="entry name" value="ShK"/>
    <property type="match status" value="2"/>
</dbReference>